<keyword evidence="10" id="KW-1185">Reference proteome</keyword>
<evidence type="ECO:0000256" key="7">
    <source>
        <dbReference type="ARBA" id="ARBA00023128"/>
    </source>
</evidence>
<evidence type="ECO:0000313" key="10">
    <source>
        <dbReference type="Proteomes" id="UP000694941"/>
    </source>
</evidence>
<dbReference type="Proteomes" id="UP000694941">
    <property type="component" value="Unplaced"/>
</dbReference>
<reference evidence="11" key="1">
    <citation type="submission" date="2025-08" db="UniProtKB">
        <authorList>
            <consortium name="RefSeq"/>
        </authorList>
    </citation>
    <scope>IDENTIFICATION</scope>
    <source>
        <tissue evidence="11">Muscle</tissue>
    </source>
</reference>
<name>A0ABM1T6A6_LIMPO</name>
<accession>A0ABM1T6A6</accession>
<evidence type="ECO:0000256" key="9">
    <source>
        <dbReference type="SAM" id="Phobius"/>
    </source>
</evidence>
<feature type="transmembrane region" description="Helical" evidence="9">
    <location>
        <begin position="20"/>
        <end position="40"/>
    </location>
</feature>
<evidence type="ECO:0000256" key="2">
    <source>
        <dbReference type="ARBA" id="ARBA00005974"/>
    </source>
</evidence>
<organism evidence="10 11">
    <name type="scientific">Limulus polyphemus</name>
    <name type="common">Atlantic horseshoe crab</name>
    <dbReference type="NCBI Taxonomy" id="6850"/>
    <lineage>
        <taxon>Eukaryota</taxon>
        <taxon>Metazoa</taxon>
        <taxon>Ecdysozoa</taxon>
        <taxon>Arthropoda</taxon>
        <taxon>Chelicerata</taxon>
        <taxon>Merostomata</taxon>
        <taxon>Xiphosura</taxon>
        <taxon>Limulidae</taxon>
        <taxon>Limulus</taxon>
    </lineage>
</organism>
<evidence type="ECO:0000256" key="3">
    <source>
        <dbReference type="ARBA" id="ARBA00022448"/>
    </source>
</evidence>
<evidence type="ECO:0000313" key="11">
    <source>
        <dbReference type="RefSeq" id="XP_022251412.1"/>
    </source>
</evidence>
<dbReference type="PANTHER" id="PTHR11153">
    <property type="entry name" value="SIDEROFLEXIN"/>
    <property type="match status" value="1"/>
</dbReference>
<gene>
    <name evidence="11" type="primary">LOC111087790</name>
</gene>
<dbReference type="Pfam" id="PF03820">
    <property type="entry name" value="SFXNs"/>
    <property type="match status" value="1"/>
</dbReference>
<evidence type="ECO:0000256" key="8">
    <source>
        <dbReference type="ARBA" id="ARBA00023136"/>
    </source>
</evidence>
<keyword evidence="4 9" id="KW-0812">Transmembrane</keyword>
<dbReference type="GeneID" id="111087790"/>
<dbReference type="RefSeq" id="XP_022251412.1">
    <property type="nucleotide sequence ID" value="XM_022395704.1"/>
</dbReference>
<evidence type="ECO:0000256" key="6">
    <source>
        <dbReference type="ARBA" id="ARBA00022989"/>
    </source>
</evidence>
<dbReference type="PANTHER" id="PTHR11153:SF8">
    <property type="entry name" value="SIDEROFLEXIN-1"/>
    <property type="match status" value="1"/>
</dbReference>
<evidence type="ECO:0000256" key="1">
    <source>
        <dbReference type="ARBA" id="ARBA00004225"/>
    </source>
</evidence>
<evidence type="ECO:0000256" key="4">
    <source>
        <dbReference type="ARBA" id="ARBA00022692"/>
    </source>
</evidence>
<protein>
    <submittedName>
        <fullName evidence="11">Sideroflexin-1-like</fullName>
    </submittedName>
</protein>
<dbReference type="InterPro" id="IPR004686">
    <property type="entry name" value="Mtc"/>
</dbReference>
<keyword evidence="3" id="KW-0813">Transport</keyword>
<keyword evidence="7" id="KW-0496">Mitochondrion</keyword>
<evidence type="ECO:0000256" key="5">
    <source>
        <dbReference type="ARBA" id="ARBA00022970"/>
    </source>
</evidence>
<keyword evidence="5" id="KW-0029">Amino-acid transport</keyword>
<keyword evidence="8 9" id="KW-0472">Membrane</keyword>
<comment type="subcellular location">
    <subcellularLocation>
        <location evidence="1">Mitochondrion membrane</location>
        <topology evidence="1">Multi-pass membrane protein</topology>
    </subcellularLocation>
</comment>
<comment type="similarity">
    <text evidence="2">Belongs to the sideroflexin family.</text>
</comment>
<proteinExistence type="inferred from homology"/>
<keyword evidence="6 9" id="KW-1133">Transmembrane helix</keyword>
<sequence length="75" mass="8421">MNYLEKRGTLQRLPWINAPLQVGLCGFLLVFATPLCCALFPQKSSISISSLEPEIQEVVRKLPDPPKCVFYNKGL</sequence>